<evidence type="ECO:0000313" key="1">
    <source>
        <dbReference type="EMBL" id="AOP35497.1"/>
    </source>
</evidence>
<accession>A0A1D7V0Z5</accession>
<dbReference type="EMBL" id="CP015217">
    <property type="protein sequence ID" value="AOP35497.1"/>
    <property type="molecule type" value="Genomic_DNA"/>
</dbReference>
<keyword evidence="2" id="KW-1185">Reference proteome</keyword>
<sequence length="77" mass="9356">MYTWVREKLLWKNRIFLYSMDSFLRSSRKGGFYLGRDVFILKNGFLSYYESIKLIFKKMKMKVGSILNPYRIKKISI</sequence>
<dbReference type="AlphaFoldDB" id="A0A1D7V0Z5"/>
<evidence type="ECO:0000313" key="2">
    <source>
        <dbReference type="Proteomes" id="UP000094197"/>
    </source>
</evidence>
<name>A0A1D7V0Z5_9LEPT</name>
<dbReference type="KEGG" id="laj:A0128_17620"/>
<reference evidence="1 2" key="1">
    <citation type="submission" date="2016-04" db="EMBL/GenBank/DDBJ databases">
        <title>Complete genome seqeunce of Leptospira alstonii serovar Room22.</title>
        <authorList>
            <person name="Nally J.E."/>
            <person name="Bayles D.O."/>
            <person name="Hurley D."/>
            <person name="Fanning S."/>
            <person name="McMahon B.J."/>
            <person name="Arent Z."/>
        </authorList>
    </citation>
    <scope>NUCLEOTIDE SEQUENCE [LARGE SCALE GENOMIC DNA]</scope>
    <source>
        <strain evidence="1 2">GWTS #1</strain>
    </source>
</reference>
<organism evidence="1 2">
    <name type="scientific">Leptospira tipperaryensis</name>
    <dbReference type="NCBI Taxonomy" id="2564040"/>
    <lineage>
        <taxon>Bacteria</taxon>
        <taxon>Pseudomonadati</taxon>
        <taxon>Spirochaetota</taxon>
        <taxon>Spirochaetia</taxon>
        <taxon>Leptospirales</taxon>
        <taxon>Leptospiraceae</taxon>
        <taxon>Leptospira</taxon>
    </lineage>
</organism>
<protein>
    <submittedName>
        <fullName evidence="1">Uncharacterized protein</fullName>
    </submittedName>
</protein>
<gene>
    <name evidence="1" type="ORF">A0128_17620</name>
</gene>
<dbReference type="Proteomes" id="UP000094197">
    <property type="component" value="Chromosome 1"/>
</dbReference>
<proteinExistence type="predicted"/>